<feature type="binding site" evidence="9">
    <location>
        <position position="170"/>
    </location>
    <ligand>
        <name>Zn(2+)</name>
        <dbReference type="ChEBI" id="CHEBI:29105"/>
    </ligand>
</feature>
<dbReference type="GO" id="GO:0006284">
    <property type="term" value="P:base-excision repair"/>
    <property type="evidence" value="ECO:0007669"/>
    <property type="project" value="InterPro"/>
</dbReference>
<dbReference type="PANTHER" id="PTHR30037:SF4">
    <property type="entry name" value="DNA-3-METHYLADENINE GLYCOSYLASE I"/>
    <property type="match status" value="1"/>
</dbReference>
<dbReference type="InterPro" id="IPR005019">
    <property type="entry name" value="Adenine_glyco"/>
</dbReference>
<dbReference type="InterPro" id="IPR011257">
    <property type="entry name" value="DNA_glycosylase"/>
</dbReference>
<dbReference type="InterPro" id="IPR052891">
    <property type="entry name" value="DNA-3mA_glycosylase"/>
</dbReference>
<dbReference type="SUPFAM" id="SSF48150">
    <property type="entry name" value="DNA-glycosylase"/>
    <property type="match status" value="1"/>
</dbReference>
<comment type="catalytic activity">
    <reaction evidence="6">
        <text>Hydrolysis of alkylated DNA, releasing 3-methyladenine.</text>
        <dbReference type="EC" id="3.2.2.20"/>
    </reaction>
</comment>
<dbReference type="Gene3D" id="1.10.340.30">
    <property type="entry name" value="Hypothetical protein, domain 2"/>
    <property type="match status" value="1"/>
</dbReference>
<dbReference type="OrthoDB" id="9807664at2"/>
<dbReference type="GO" id="GO:0008725">
    <property type="term" value="F:DNA-3-methyladenine glycosylase activity"/>
    <property type="evidence" value="ECO:0007669"/>
    <property type="project" value="UniProtKB-EC"/>
</dbReference>
<proteinExistence type="predicted"/>
<comment type="function">
    <text evidence="7">Hydrolysis of the deoxyribose N-glycosidic bond to excise 3-methyladenine from the damaged DNA polymer formed by alkylation lesions.</text>
</comment>
<evidence type="ECO:0000256" key="3">
    <source>
        <dbReference type="ARBA" id="ARBA00022801"/>
    </source>
</evidence>
<keyword evidence="3" id="KW-0378">Hydrolase</keyword>
<dbReference type="EMBL" id="CP038148">
    <property type="protein sequence ID" value="QBQ98484.1"/>
    <property type="molecule type" value="Genomic_DNA"/>
</dbReference>
<keyword evidence="4 9" id="KW-0862">Zinc</keyword>
<sequence>MAGASPQYVQYHDEEWGVPSRDDQHLYEMLVLEGAQAGLSWSTILNKREGYRRAFANFEVEKVARFTPKHVEALMQDASIVRNRAKIEAAILNARAVQQIQAEHGSLAAFVWSFVEDTPIQNDLASYRDAPTSTEVSDALSKALKKYGCKFVGTTICYAFMQAVGMVNDHERDCFCRKTCAALGGVKLKAKSKGKPAAAKTRTSAGA</sequence>
<dbReference type="FunFam" id="1.10.340.30:FF:000009">
    <property type="entry name" value="DNA-3-methyladenine glycosylase I"/>
    <property type="match status" value="1"/>
</dbReference>
<evidence type="ECO:0000256" key="4">
    <source>
        <dbReference type="ARBA" id="ARBA00022833"/>
    </source>
</evidence>
<dbReference type="Pfam" id="PF03352">
    <property type="entry name" value="Adenine_glyco"/>
    <property type="match status" value="1"/>
</dbReference>
<reference evidence="10 11" key="1">
    <citation type="submission" date="2019-03" db="EMBL/GenBank/DDBJ databases">
        <title>Paraburkholderia sp. 7MH5, isolated from subtropical forest soil.</title>
        <authorList>
            <person name="Gao Z.-H."/>
            <person name="Qiu L.-H."/>
        </authorList>
    </citation>
    <scope>NUCLEOTIDE SEQUENCE [LARGE SCALE GENOMIC DNA]</scope>
    <source>
        <strain evidence="10 11">7MH5</strain>
    </source>
</reference>
<dbReference type="PANTHER" id="PTHR30037">
    <property type="entry name" value="DNA-3-METHYLADENINE GLYCOSYLASE 1"/>
    <property type="match status" value="1"/>
</dbReference>
<dbReference type="GO" id="GO:0046872">
    <property type="term" value="F:metal ion binding"/>
    <property type="evidence" value="ECO:0007669"/>
    <property type="project" value="UniProtKB-KW"/>
</dbReference>
<keyword evidence="5" id="KW-0234">DNA repair</keyword>
<dbReference type="EC" id="3.2.2.20" evidence="8"/>
<organism evidence="10 11">
    <name type="scientific">Paraburkholderia pallida</name>
    <dbReference type="NCBI Taxonomy" id="2547399"/>
    <lineage>
        <taxon>Bacteria</taxon>
        <taxon>Pseudomonadati</taxon>
        <taxon>Pseudomonadota</taxon>
        <taxon>Betaproteobacteria</taxon>
        <taxon>Burkholderiales</taxon>
        <taxon>Burkholderiaceae</taxon>
        <taxon>Paraburkholderia</taxon>
    </lineage>
</organism>
<evidence type="ECO:0000313" key="10">
    <source>
        <dbReference type="EMBL" id="QBQ98484.1"/>
    </source>
</evidence>
<evidence type="ECO:0000256" key="1">
    <source>
        <dbReference type="ARBA" id="ARBA00022723"/>
    </source>
</evidence>
<gene>
    <name evidence="10" type="ORF">E1956_03415</name>
</gene>
<feature type="binding site" evidence="9">
    <location>
        <position position="12"/>
    </location>
    <ligand>
        <name>Zn(2+)</name>
        <dbReference type="ChEBI" id="CHEBI:29105"/>
    </ligand>
</feature>
<keyword evidence="11" id="KW-1185">Reference proteome</keyword>
<evidence type="ECO:0000256" key="6">
    <source>
        <dbReference type="ARBA" id="ARBA00052558"/>
    </source>
</evidence>
<feature type="binding site" evidence="9">
    <location>
        <position position="174"/>
    </location>
    <ligand>
        <name>Zn(2+)</name>
        <dbReference type="ChEBI" id="CHEBI:29105"/>
    </ligand>
</feature>
<accession>A0A4P7CWI1</accession>
<dbReference type="KEGG" id="ppai:E1956_03415"/>
<evidence type="ECO:0000256" key="8">
    <source>
        <dbReference type="ARBA" id="ARBA00066766"/>
    </source>
</evidence>
<evidence type="ECO:0000313" key="11">
    <source>
        <dbReference type="Proteomes" id="UP000295727"/>
    </source>
</evidence>
<dbReference type="RefSeq" id="WP_134750318.1">
    <property type="nucleotide sequence ID" value="NZ_CP038148.1"/>
</dbReference>
<dbReference type="Proteomes" id="UP000295727">
    <property type="component" value="Chromosome 1"/>
</dbReference>
<evidence type="ECO:0000256" key="7">
    <source>
        <dbReference type="ARBA" id="ARBA00057608"/>
    </source>
</evidence>
<protein>
    <recommendedName>
        <fullName evidence="8">DNA-3-methyladenine glycosylase I</fullName>
        <ecNumber evidence="8">3.2.2.20</ecNumber>
    </recommendedName>
</protein>
<name>A0A4P7CWI1_9BURK</name>
<evidence type="ECO:0000256" key="2">
    <source>
        <dbReference type="ARBA" id="ARBA00022763"/>
    </source>
</evidence>
<evidence type="ECO:0000256" key="9">
    <source>
        <dbReference type="PIRSR" id="PIRSR605019-1"/>
    </source>
</evidence>
<keyword evidence="1 9" id="KW-0479">Metal-binding</keyword>
<dbReference type="AlphaFoldDB" id="A0A4P7CWI1"/>
<keyword evidence="2" id="KW-0227">DNA damage</keyword>
<evidence type="ECO:0000256" key="5">
    <source>
        <dbReference type="ARBA" id="ARBA00023204"/>
    </source>
</evidence>